<name>A0A0N5CQ24_THECL</name>
<dbReference type="WBParaSite" id="TCLT_0000232401-mRNA-1">
    <property type="protein sequence ID" value="TCLT_0000232401-mRNA-1"/>
    <property type="gene ID" value="TCLT_0000232401"/>
</dbReference>
<sequence>MAEIKRKTVAKRDGNRKEEGCVVAQSVYQKSEKKVVPQSSWSGEVLKAVLDRFERMPKGGWPLYRSLYCERFVCIIGLEELKKKANAAIISIA</sequence>
<proteinExistence type="predicted"/>
<dbReference type="AlphaFoldDB" id="A0A0N5CQ24"/>
<reference evidence="1 2" key="2">
    <citation type="submission" date="2018-11" db="EMBL/GenBank/DDBJ databases">
        <authorList>
            <consortium name="Pathogen Informatics"/>
        </authorList>
    </citation>
    <scope>NUCLEOTIDE SEQUENCE [LARGE SCALE GENOMIC DNA]</scope>
</reference>
<organism evidence="3">
    <name type="scientific">Thelazia callipaeda</name>
    <name type="common">Oriental eyeworm</name>
    <name type="synonym">Parasitic nematode</name>
    <dbReference type="NCBI Taxonomy" id="103827"/>
    <lineage>
        <taxon>Eukaryota</taxon>
        <taxon>Metazoa</taxon>
        <taxon>Ecdysozoa</taxon>
        <taxon>Nematoda</taxon>
        <taxon>Chromadorea</taxon>
        <taxon>Rhabditida</taxon>
        <taxon>Spirurina</taxon>
        <taxon>Spiruromorpha</taxon>
        <taxon>Thelazioidea</taxon>
        <taxon>Thelaziidae</taxon>
        <taxon>Thelazia</taxon>
    </lineage>
</organism>
<evidence type="ECO:0000313" key="1">
    <source>
        <dbReference type="EMBL" id="VDM98219.1"/>
    </source>
</evidence>
<dbReference type="Proteomes" id="UP000276776">
    <property type="component" value="Unassembled WGS sequence"/>
</dbReference>
<reference evidence="3" key="1">
    <citation type="submission" date="2017-02" db="UniProtKB">
        <authorList>
            <consortium name="WormBaseParasite"/>
        </authorList>
    </citation>
    <scope>IDENTIFICATION</scope>
</reference>
<gene>
    <name evidence="1" type="ORF">TCLT_LOCUS2325</name>
</gene>
<accession>A0A0N5CQ24</accession>
<keyword evidence="2" id="KW-1185">Reference proteome</keyword>
<protein>
    <submittedName>
        <fullName evidence="3">Retrotransposon protein</fullName>
    </submittedName>
</protein>
<dbReference type="OrthoDB" id="10554216at2759"/>
<evidence type="ECO:0000313" key="2">
    <source>
        <dbReference type="Proteomes" id="UP000276776"/>
    </source>
</evidence>
<evidence type="ECO:0000313" key="3">
    <source>
        <dbReference type="WBParaSite" id="TCLT_0000232401-mRNA-1"/>
    </source>
</evidence>
<dbReference type="EMBL" id="UYYF01000453">
    <property type="protein sequence ID" value="VDM98219.1"/>
    <property type="molecule type" value="Genomic_DNA"/>
</dbReference>